<feature type="compositionally biased region" description="Basic residues" evidence="1">
    <location>
        <begin position="630"/>
        <end position="640"/>
    </location>
</feature>
<accession>A0ABN3K4P8</accession>
<dbReference type="RefSeq" id="WP_344324119.1">
    <property type="nucleotide sequence ID" value="NZ_BAAASZ010000026.1"/>
</dbReference>
<keyword evidence="2" id="KW-0472">Membrane</keyword>
<feature type="transmembrane region" description="Helical" evidence="2">
    <location>
        <begin position="660"/>
        <end position="681"/>
    </location>
</feature>
<protein>
    <submittedName>
        <fullName evidence="3">Uncharacterized protein</fullName>
    </submittedName>
</protein>
<gene>
    <name evidence="3" type="ORF">GCM10010405_36020</name>
</gene>
<feature type="compositionally biased region" description="Basic and acidic residues" evidence="1">
    <location>
        <begin position="613"/>
        <end position="627"/>
    </location>
</feature>
<proteinExistence type="predicted"/>
<feature type="compositionally biased region" description="Low complexity" evidence="1">
    <location>
        <begin position="508"/>
        <end position="530"/>
    </location>
</feature>
<feature type="compositionally biased region" description="Basic and acidic residues" evidence="1">
    <location>
        <begin position="370"/>
        <end position="380"/>
    </location>
</feature>
<feature type="region of interest" description="Disordered" evidence="1">
    <location>
        <begin position="508"/>
        <end position="652"/>
    </location>
</feature>
<evidence type="ECO:0000313" key="4">
    <source>
        <dbReference type="Proteomes" id="UP001501638"/>
    </source>
</evidence>
<keyword evidence="4" id="KW-1185">Reference proteome</keyword>
<dbReference type="Proteomes" id="UP001501638">
    <property type="component" value="Unassembled WGS sequence"/>
</dbReference>
<reference evidence="3 4" key="1">
    <citation type="journal article" date="2019" name="Int. J. Syst. Evol. Microbiol.">
        <title>The Global Catalogue of Microorganisms (GCM) 10K type strain sequencing project: providing services to taxonomists for standard genome sequencing and annotation.</title>
        <authorList>
            <consortium name="The Broad Institute Genomics Platform"/>
            <consortium name="The Broad Institute Genome Sequencing Center for Infectious Disease"/>
            <person name="Wu L."/>
            <person name="Ma J."/>
        </authorList>
    </citation>
    <scope>NUCLEOTIDE SEQUENCE [LARGE SCALE GENOMIC DNA]</scope>
    <source>
        <strain evidence="3 4">JCM 6305</strain>
    </source>
</reference>
<evidence type="ECO:0000313" key="3">
    <source>
        <dbReference type="EMBL" id="GAA2449414.1"/>
    </source>
</evidence>
<name>A0ABN3K4P8_9ACTN</name>
<feature type="compositionally biased region" description="Basic and acidic residues" evidence="1">
    <location>
        <begin position="564"/>
        <end position="604"/>
    </location>
</feature>
<organism evidence="3 4">
    <name type="scientific">Streptomyces macrosporus</name>
    <dbReference type="NCBI Taxonomy" id="44032"/>
    <lineage>
        <taxon>Bacteria</taxon>
        <taxon>Bacillati</taxon>
        <taxon>Actinomycetota</taxon>
        <taxon>Actinomycetes</taxon>
        <taxon>Kitasatosporales</taxon>
        <taxon>Streptomycetaceae</taxon>
        <taxon>Streptomyces</taxon>
    </lineage>
</organism>
<keyword evidence="2" id="KW-1133">Transmembrane helix</keyword>
<evidence type="ECO:0000256" key="1">
    <source>
        <dbReference type="SAM" id="MobiDB-lite"/>
    </source>
</evidence>
<feature type="compositionally biased region" description="Low complexity" evidence="1">
    <location>
        <begin position="542"/>
        <end position="554"/>
    </location>
</feature>
<comment type="caution">
    <text evidence="3">The sequence shown here is derived from an EMBL/GenBank/DDBJ whole genome shotgun (WGS) entry which is preliminary data.</text>
</comment>
<feature type="region of interest" description="Disordered" evidence="1">
    <location>
        <begin position="311"/>
        <end position="380"/>
    </location>
</feature>
<evidence type="ECO:0000256" key="2">
    <source>
        <dbReference type="SAM" id="Phobius"/>
    </source>
</evidence>
<keyword evidence="2" id="KW-0812">Transmembrane</keyword>
<dbReference type="EMBL" id="BAAASZ010000026">
    <property type="protein sequence ID" value="GAA2449414.1"/>
    <property type="molecule type" value="Genomic_DNA"/>
</dbReference>
<sequence length="682" mass="73768">MRTTDGTAGATVHQVVYRWGGRNALGSAGIGPAAWSGERDRLEAIHRYVAPSLRVPGEAARESIARLVLPKELEPAGKVLLIRRTPVTDPSGRPSTCCHALFGSGRVLTPDLCLRLYPWRWPGGDAFPWEAEGEALAPVPVAALGRAAHGVGERLGEAVEEFRGELTALVAEALRRPDHRLSLLDRTGGRAPLPLLWGAVRILQGLLRGQWSFATHDTRDSGPFRFVFVPEWPESAADDGLLHRVDLARSHRHDQAHTAAEELVAHHLRIRRDEEAVRHTTHRLREYVGPLDRHRLGDQLFEVQQTLALLRRGGPSRPGTPAPRASAATEPPREREPRTAPPDPARAPYGGPGHDADRVRPGAGTGVAPGDRERRAGDDAPLRRLEAGAQGEDAVAALRELVNGDLLRSGAEREEVCRTVLSADLYVDRLRPARVGEAVEVYRTLVRPCVGDERLAAQLARTLPRLWSRHGEAGREVVRRLVDDPSPTGFGEQGWKALFRETARYGSVPAAASPSPAASSLAASSPTPSSSAPPAPRSPDRPVVTGRPPATAAPRPAPTPPPEPRGHGLRSHEPRGHAARSHEPSSHAPRDHVPDHAPRSHAPRDQGPPVAEPDGRGSRGDPADRARPPGPRRRWWRRAPRPPVSDVVDAPEPSRHAGQVWVILLLSVLVVAVVLIIVLAAS</sequence>